<evidence type="ECO:0000313" key="4">
    <source>
        <dbReference type="EMBL" id="MFD1383978.1"/>
    </source>
</evidence>
<protein>
    <submittedName>
        <fullName evidence="4">O-methyltransferase</fullName>
        <ecNumber evidence="4">2.1.1.-</ecNumber>
    </submittedName>
</protein>
<dbReference type="PROSITE" id="PS51682">
    <property type="entry name" value="SAM_OMT_I"/>
    <property type="match status" value="1"/>
</dbReference>
<dbReference type="Pfam" id="PF01596">
    <property type="entry name" value="Methyltransf_3"/>
    <property type="match status" value="1"/>
</dbReference>
<evidence type="ECO:0000256" key="2">
    <source>
        <dbReference type="ARBA" id="ARBA00022679"/>
    </source>
</evidence>
<dbReference type="PANTHER" id="PTHR10509:SF14">
    <property type="entry name" value="CAFFEOYL-COA O-METHYLTRANSFERASE 3-RELATED"/>
    <property type="match status" value="1"/>
</dbReference>
<dbReference type="RefSeq" id="WP_377367757.1">
    <property type="nucleotide sequence ID" value="NZ_JBHTMN010000012.1"/>
</dbReference>
<keyword evidence="3" id="KW-0949">S-adenosyl-L-methionine</keyword>
<dbReference type="Gene3D" id="3.40.50.150">
    <property type="entry name" value="Vaccinia Virus protein VP39"/>
    <property type="match status" value="1"/>
</dbReference>
<dbReference type="CDD" id="cd02440">
    <property type="entry name" value="AdoMet_MTases"/>
    <property type="match status" value="1"/>
</dbReference>
<evidence type="ECO:0000256" key="3">
    <source>
        <dbReference type="ARBA" id="ARBA00022691"/>
    </source>
</evidence>
<dbReference type="EC" id="2.1.1.-" evidence="4"/>
<organism evidence="4 5">
    <name type="scientific">Rhodanobacter aciditrophus</name>
    <dbReference type="NCBI Taxonomy" id="1623218"/>
    <lineage>
        <taxon>Bacteria</taxon>
        <taxon>Pseudomonadati</taxon>
        <taxon>Pseudomonadota</taxon>
        <taxon>Gammaproteobacteria</taxon>
        <taxon>Lysobacterales</taxon>
        <taxon>Rhodanobacteraceae</taxon>
        <taxon>Rhodanobacter</taxon>
    </lineage>
</organism>
<accession>A0ABW4B1E9</accession>
<evidence type="ECO:0000313" key="5">
    <source>
        <dbReference type="Proteomes" id="UP001597059"/>
    </source>
</evidence>
<gene>
    <name evidence="4" type="ORF">ACFQ45_11385</name>
</gene>
<dbReference type="InterPro" id="IPR002935">
    <property type="entry name" value="SAM_O-MeTrfase"/>
</dbReference>
<dbReference type="SUPFAM" id="SSF53335">
    <property type="entry name" value="S-adenosyl-L-methionine-dependent methyltransferases"/>
    <property type="match status" value="1"/>
</dbReference>
<comment type="caution">
    <text evidence="4">The sequence shown here is derived from an EMBL/GenBank/DDBJ whole genome shotgun (WGS) entry which is preliminary data.</text>
</comment>
<keyword evidence="2 4" id="KW-0808">Transferase</keyword>
<keyword evidence="1 4" id="KW-0489">Methyltransferase</keyword>
<reference evidence="5" key="1">
    <citation type="journal article" date="2019" name="Int. J. Syst. Evol. Microbiol.">
        <title>The Global Catalogue of Microorganisms (GCM) 10K type strain sequencing project: providing services to taxonomists for standard genome sequencing and annotation.</title>
        <authorList>
            <consortium name="The Broad Institute Genomics Platform"/>
            <consortium name="The Broad Institute Genome Sequencing Center for Infectious Disease"/>
            <person name="Wu L."/>
            <person name="Ma J."/>
        </authorList>
    </citation>
    <scope>NUCLEOTIDE SEQUENCE [LARGE SCALE GENOMIC DNA]</scope>
    <source>
        <strain evidence="5">JCM 30774</strain>
    </source>
</reference>
<dbReference type="GO" id="GO:0032259">
    <property type="term" value="P:methylation"/>
    <property type="evidence" value="ECO:0007669"/>
    <property type="project" value="UniProtKB-KW"/>
</dbReference>
<dbReference type="InterPro" id="IPR029063">
    <property type="entry name" value="SAM-dependent_MTases_sf"/>
</dbReference>
<dbReference type="InterPro" id="IPR050362">
    <property type="entry name" value="Cation-dep_OMT"/>
</dbReference>
<proteinExistence type="predicted"/>
<dbReference type="GO" id="GO:0008168">
    <property type="term" value="F:methyltransferase activity"/>
    <property type="evidence" value="ECO:0007669"/>
    <property type="project" value="UniProtKB-KW"/>
</dbReference>
<evidence type="ECO:0000256" key="1">
    <source>
        <dbReference type="ARBA" id="ARBA00022603"/>
    </source>
</evidence>
<dbReference type="Proteomes" id="UP001597059">
    <property type="component" value="Unassembled WGS sequence"/>
</dbReference>
<dbReference type="EMBL" id="JBHTMN010000012">
    <property type="protein sequence ID" value="MFD1383978.1"/>
    <property type="molecule type" value="Genomic_DNA"/>
</dbReference>
<keyword evidence="5" id="KW-1185">Reference proteome</keyword>
<name>A0ABW4B1E9_9GAMM</name>
<dbReference type="PANTHER" id="PTHR10509">
    <property type="entry name" value="O-METHYLTRANSFERASE-RELATED"/>
    <property type="match status" value="1"/>
</dbReference>
<sequence length="235" mass="26386">MLPNFPKQVSEDNPPVNRTVQVDDGLYRYLIEHSVNEPEVLEALRRETAQYHMARMALSPEVGQFLGLLIALQQPKKVLEVGVFTGYSTLSMGLKLSQDASLLAFDKKQMWLDIANKYIDQAGLSDRITTRCCDAKAALEALVQEQAGTFDFMFVDADKGNLLAYYDLGKTLLREGGCMVIDNTLWWGNVANEEFDDKDTRIVRALNDLIHQDSEVDSSLLTIGDGLTIVHKRSR</sequence>